<keyword evidence="4" id="KW-1185">Reference proteome</keyword>
<dbReference type="Proteomes" id="UP000494040">
    <property type="component" value="Unassembled WGS sequence"/>
</dbReference>
<dbReference type="EnsemblMetazoa" id="XM_014384104.2">
    <property type="protein sequence ID" value="XP_014239590.1"/>
    <property type="gene ID" value="LOC106661006"/>
</dbReference>
<dbReference type="RefSeq" id="XP_014239590.1">
    <property type="nucleotide sequence ID" value="XM_014384104.2"/>
</dbReference>
<feature type="compositionally biased region" description="Basic and acidic residues" evidence="1">
    <location>
        <begin position="127"/>
        <end position="137"/>
    </location>
</feature>
<feature type="region of interest" description="Disordered" evidence="1">
    <location>
        <begin position="157"/>
        <end position="216"/>
    </location>
</feature>
<evidence type="ECO:0000313" key="3">
    <source>
        <dbReference type="EnsemblMetazoa" id="XP_014239590.1"/>
    </source>
</evidence>
<feature type="compositionally biased region" description="Basic and acidic residues" evidence="1">
    <location>
        <begin position="107"/>
        <end position="118"/>
    </location>
</feature>
<evidence type="ECO:0008006" key="5">
    <source>
        <dbReference type="Google" id="ProtNLM"/>
    </source>
</evidence>
<keyword evidence="2" id="KW-0732">Signal</keyword>
<dbReference type="GeneID" id="106661006"/>
<dbReference type="KEGG" id="clec:106661006"/>
<feature type="signal peptide" evidence="2">
    <location>
        <begin position="1"/>
        <end position="17"/>
    </location>
</feature>
<feature type="region of interest" description="Disordered" evidence="1">
    <location>
        <begin position="81"/>
        <end position="137"/>
    </location>
</feature>
<evidence type="ECO:0000313" key="4">
    <source>
        <dbReference type="Proteomes" id="UP000494040"/>
    </source>
</evidence>
<accession>A0A8I6RAM4</accession>
<evidence type="ECO:0000256" key="1">
    <source>
        <dbReference type="SAM" id="MobiDB-lite"/>
    </source>
</evidence>
<dbReference type="AlphaFoldDB" id="A0A8I6RAM4"/>
<feature type="compositionally biased region" description="Basic and acidic residues" evidence="1">
    <location>
        <begin position="86"/>
        <end position="100"/>
    </location>
</feature>
<protein>
    <recommendedName>
        <fullName evidence="5">CPR type cuticle protein</fullName>
    </recommendedName>
</protein>
<sequence>MEKILFVTLCVVAIVSGHGESEIKVSRKHQAEYKFGIDHHFHGHWKGDSHPHGFAGLGDGHGDYKGADVKFVHFLPQSLYGGHGGQEGKESELEKVKEVEGGSGGNEGKEGGEEKAKEVQGGSGGSEGKEGGEEKVKHFGHGTSYINFNMKSIVEKHHGGQEGKEVQEEKKEIVKEEQGGSGGSEGGEKKEGSEKKEGGEEKEGGKHFGHGTSHINFNMKSIVEEHHGKW</sequence>
<name>A0A8I6RAM4_CIMLE</name>
<evidence type="ECO:0000256" key="2">
    <source>
        <dbReference type="SAM" id="SignalP"/>
    </source>
</evidence>
<feature type="chain" id="PRO_5035202505" description="CPR type cuticle protein" evidence="2">
    <location>
        <begin position="18"/>
        <end position="230"/>
    </location>
</feature>
<feature type="compositionally biased region" description="Basic and acidic residues" evidence="1">
    <location>
        <begin position="157"/>
        <end position="178"/>
    </location>
</feature>
<reference evidence="3" key="1">
    <citation type="submission" date="2022-01" db="UniProtKB">
        <authorList>
            <consortium name="EnsemblMetazoa"/>
        </authorList>
    </citation>
    <scope>IDENTIFICATION</scope>
</reference>
<feature type="compositionally biased region" description="Basic and acidic residues" evidence="1">
    <location>
        <begin position="186"/>
        <end position="206"/>
    </location>
</feature>
<proteinExistence type="predicted"/>
<organism evidence="3 4">
    <name type="scientific">Cimex lectularius</name>
    <name type="common">Bed bug</name>
    <name type="synonym">Acanthia lectularia</name>
    <dbReference type="NCBI Taxonomy" id="79782"/>
    <lineage>
        <taxon>Eukaryota</taxon>
        <taxon>Metazoa</taxon>
        <taxon>Ecdysozoa</taxon>
        <taxon>Arthropoda</taxon>
        <taxon>Hexapoda</taxon>
        <taxon>Insecta</taxon>
        <taxon>Pterygota</taxon>
        <taxon>Neoptera</taxon>
        <taxon>Paraneoptera</taxon>
        <taxon>Hemiptera</taxon>
        <taxon>Heteroptera</taxon>
        <taxon>Panheteroptera</taxon>
        <taxon>Cimicomorpha</taxon>
        <taxon>Cimicidae</taxon>
        <taxon>Cimex</taxon>
    </lineage>
</organism>